<sequence length="110" mass="12209">MESNVLTTDFNAPPRDITGIKGGNHQVKHSEHRLYAGIEGSACMHRPVDVVTFFPEAFNNGSKFSFIFNQKLTGIQRNLAKVKPKVVEETLSETLMYAPLVKACNSIAEE</sequence>
<accession>A0A165MCM6</accession>
<dbReference type="Proteomes" id="UP000076761">
    <property type="component" value="Unassembled WGS sequence"/>
</dbReference>
<proteinExistence type="predicted"/>
<evidence type="ECO:0000313" key="1">
    <source>
        <dbReference type="EMBL" id="KZT18169.1"/>
    </source>
</evidence>
<reference evidence="1 2" key="1">
    <citation type="journal article" date="2016" name="Mol. Biol. Evol.">
        <title>Comparative Genomics of Early-Diverging Mushroom-Forming Fungi Provides Insights into the Origins of Lignocellulose Decay Capabilities.</title>
        <authorList>
            <person name="Nagy L.G."/>
            <person name="Riley R."/>
            <person name="Tritt A."/>
            <person name="Adam C."/>
            <person name="Daum C."/>
            <person name="Floudas D."/>
            <person name="Sun H."/>
            <person name="Yadav J.S."/>
            <person name="Pangilinan J."/>
            <person name="Larsson K.H."/>
            <person name="Matsuura K."/>
            <person name="Barry K."/>
            <person name="Labutti K."/>
            <person name="Kuo R."/>
            <person name="Ohm R.A."/>
            <person name="Bhattacharya S.S."/>
            <person name="Shirouzu T."/>
            <person name="Yoshinaga Y."/>
            <person name="Martin F.M."/>
            <person name="Grigoriev I.V."/>
            <person name="Hibbett D.S."/>
        </authorList>
    </citation>
    <scope>NUCLEOTIDE SEQUENCE [LARGE SCALE GENOMIC DNA]</scope>
    <source>
        <strain evidence="1 2">HHB14362 ss-1</strain>
    </source>
</reference>
<dbReference type="AlphaFoldDB" id="A0A165MCM6"/>
<name>A0A165MCM6_9AGAM</name>
<protein>
    <submittedName>
        <fullName evidence="1">Uncharacterized protein</fullName>
    </submittedName>
</protein>
<organism evidence="1 2">
    <name type="scientific">Neolentinus lepideus HHB14362 ss-1</name>
    <dbReference type="NCBI Taxonomy" id="1314782"/>
    <lineage>
        <taxon>Eukaryota</taxon>
        <taxon>Fungi</taxon>
        <taxon>Dikarya</taxon>
        <taxon>Basidiomycota</taxon>
        <taxon>Agaricomycotina</taxon>
        <taxon>Agaricomycetes</taxon>
        <taxon>Gloeophyllales</taxon>
        <taxon>Gloeophyllaceae</taxon>
        <taxon>Neolentinus</taxon>
    </lineage>
</organism>
<dbReference type="InParanoid" id="A0A165MCM6"/>
<evidence type="ECO:0000313" key="2">
    <source>
        <dbReference type="Proteomes" id="UP000076761"/>
    </source>
</evidence>
<dbReference type="EMBL" id="KV425702">
    <property type="protein sequence ID" value="KZT18169.1"/>
    <property type="molecule type" value="Genomic_DNA"/>
</dbReference>
<keyword evidence="2" id="KW-1185">Reference proteome</keyword>
<gene>
    <name evidence="1" type="ORF">NEOLEDRAFT_216010</name>
</gene>